<dbReference type="Proteomes" id="UP000307440">
    <property type="component" value="Unassembled WGS sequence"/>
</dbReference>
<accession>A0A5C3LB71</accession>
<dbReference type="AlphaFoldDB" id="A0A5C3LB71"/>
<evidence type="ECO:0000313" key="3">
    <source>
        <dbReference type="Proteomes" id="UP000307440"/>
    </source>
</evidence>
<evidence type="ECO:0000256" key="1">
    <source>
        <dbReference type="SAM" id="MobiDB-lite"/>
    </source>
</evidence>
<proteinExistence type="predicted"/>
<reference evidence="2 3" key="1">
    <citation type="journal article" date="2019" name="Nat. Ecol. Evol.">
        <title>Megaphylogeny resolves global patterns of mushroom evolution.</title>
        <authorList>
            <person name="Varga T."/>
            <person name="Krizsan K."/>
            <person name="Foldi C."/>
            <person name="Dima B."/>
            <person name="Sanchez-Garcia M."/>
            <person name="Sanchez-Ramirez S."/>
            <person name="Szollosi G.J."/>
            <person name="Szarkandi J.G."/>
            <person name="Papp V."/>
            <person name="Albert L."/>
            <person name="Andreopoulos W."/>
            <person name="Angelini C."/>
            <person name="Antonin V."/>
            <person name="Barry K.W."/>
            <person name="Bougher N.L."/>
            <person name="Buchanan P."/>
            <person name="Buyck B."/>
            <person name="Bense V."/>
            <person name="Catcheside P."/>
            <person name="Chovatia M."/>
            <person name="Cooper J."/>
            <person name="Damon W."/>
            <person name="Desjardin D."/>
            <person name="Finy P."/>
            <person name="Geml J."/>
            <person name="Haridas S."/>
            <person name="Hughes K."/>
            <person name="Justo A."/>
            <person name="Karasinski D."/>
            <person name="Kautmanova I."/>
            <person name="Kiss B."/>
            <person name="Kocsube S."/>
            <person name="Kotiranta H."/>
            <person name="LaButti K.M."/>
            <person name="Lechner B.E."/>
            <person name="Liimatainen K."/>
            <person name="Lipzen A."/>
            <person name="Lukacs Z."/>
            <person name="Mihaltcheva S."/>
            <person name="Morgado L.N."/>
            <person name="Niskanen T."/>
            <person name="Noordeloos M.E."/>
            <person name="Ohm R.A."/>
            <person name="Ortiz-Santana B."/>
            <person name="Ovrebo C."/>
            <person name="Racz N."/>
            <person name="Riley R."/>
            <person name="Savchenko A."/>
            <person name="Shiryaev A."/>
            <person name="Soop K."/>
            <person name="Spirin V."/>
            <person name="Szebenyi C."/>
            <person name="Tomsovsky M."/>
            <person name="Tulloss R.E."/>
            <person name="Uehling J."/>
            <person name="Grigoriev I.V."/>
            <person name="Vagvolgyi C."/>
            <person name="Papp T."/>
            <person name="Martin F.M."/>
            <person name="Miettinen O."/>
            <person name="Hibbett D.S."/>
            <person name="Nagy L.G."/>
        </authorList>
    </citation>
    <scope>NUCLEOTIDE SEQUENCE [LARGE SCALE GENOMIC DNA]</scope>
    <source>
        <strain evidence="2 3">CBS 121175</strain>
    </source>
</reference>
<feature type="region of interest" description="Disordered" evidence="1">
    <location>
        <begin position="17"/>
        <end position="47"/>
    </location>
</feature>
<dbReference type="EMBL" id="ML210147">
    <property type="protein sequence ID" value="TFK30040.1"/>
    <property type="molecule type" value="Genomic_DNA"/>
</dbReference>
<protein>
    <submittedName>
        <fullName evidence="2">Uncharacterized protein</fullName>
    </submittedName>
</protein>
<name>A0A5C3LB71_COPMA</name>
<organism evidence="2 3">
    <name type="scientific">Coprinopsis marcescibilis</name>
    <name type="common">Agaric fungus</name>
    <name type="synonym">Psathyrella marcescibilis</name>
    <dbReference type="NCBI Taxonomy" id="230819"/>
    <lineage>
        <taxon>Eukaryota</taxon>
        <taxon>Fungi</taxon>
        <taxon>Dikarya</taxon>
        <taxon>Basidiomycota</taxon>
        <taxon>Agaricomycotina</taxon>
        <taxon>Agaricomycetes</taxon>
        <taxon>Agaricomycetidae</taxon>
        <taxon>Agaricales</taxon>
        <taxon>Agaricineae</taxon>
        <taxon>Psathyrellaceae</taxon>
        <taxon>Coprinopsis</taxon>
    </lineage>
</organism>
<sequence>MYAVFQPRSHLSLYLSYSTSSRDERSGRFSHRSTRSAPQRIASPPASAQFKSRAFRQFLQRPEQWAPERFICVGYSYIFSIPARV</sequence>
<evidence type="ECO:0000313" key="2">
    <source>
        <dbReference type="EMBL" id="TFK30040.1"/>
    </source>
</evidence>
<gene>
    <name evidence="2" type="ORF">FA15DRAFT_663368</name>
</gene>
<keyword evidence="3" id="KW-1185">Reference proteome</keyword>